<keyword evidence="5 7" id="KW-0472">Membrane</keyword>
<dbReference type="NCBIfam" id="NF037997">
    <property type="entry name" value="Na_Pi_symport"/>
    <property type="match status" value="1"/>
</dbReference>
<dbReference type="GO" id="GO:0044341">
    <property type="term" value="P:sodium-dependent phosphate transport"/>
    <property type="evidence" value="ECO:0007669"/>
    <property type="project" value="InterPro"/>
</dbReference>
<dbReference type="InterPro" id="IPR003841">
    <property type="entry name" value="Na/Pi_transpt"/>
</dbReference>
<dbReference type="NCBIfam" id="TIGR00704">
    <property type="entry name" value="NaPi_cotrn_rel"/>
    <property type="match status" value="1"/>
</dbReference>
<evidence type="ECO:0000256" key="3">
    <source>
        <dbReference type="ARBA" id="ARBA00022692"/>
    </source>
</evidence>
<evidence type="ECO:0000313" key="9">
    <source>
        <dbReference type="EMBL" id="SHJ24146.1"/>
    </source>
</evidence>
<name>A0A1M6HPS6_9FIRM</name>
<comment type="subcellular location">
    <subcellularLocation>
        <location evidence="1">Cell membrane</location>
        <topology evidence="1">Multi-pass membrane protein</topology>
    </subcellularLocation>
</comment>
<dbReference type="Gene3D" id="1.20.58.220">
    <property type="entry name" value="Phosphate transport system protein phou homolog 2, domain 2"/>
    <property type="match status" value="1"/>
</dbReference>
<feature type="domain" description="PhoU" evidence="8">
    <location>
        <begin position="346"/>
        <end position="432"/>
    </location>
</feature>
<gene>
    <name evidence="9" type="ORF">SAMN02745243_00093</name>
</gene>
<dbReference type="InterPro" id="IPR004633">
    <property type="entry name" value="NaPi_cotrn-rel/YqeW-like"/>
</dbReference>
<feature type="transmembrane region" description="Helical" evidence="7">
    <location>
        <begin position="68"/>
        <end position="89"/>
    </location>
</feature>
<feature type="transmembrane region" description="Helical" evidence="7">
    <location>
        <begin position="135"/>
        <end position="153"/>
    </location>
</feature>
<dbReference type="OrthoDB" id="9763003at2"/>
<evidence type="ECO:0000256" key="6">
    <source>
        <dbReference type="SAM" id="MobiDB-lite"/>
    </source>
</evidence>
<dbReference type="Proteomes" id="UP000184301">
    <property type="component" value="Unassembled WGS sequence"/>
</dbReference>
<feature type="transmembrane region" description="Helical" evidence="7">
    <location>
        <begin position="6"/>
        <end position="24"/>
    </location>
</feature>
<dbReference type="EMBL" id="FQZY01000005">
    <property type="protein sequence ID" value="SHJ24146.1"/>
    <property type="molecule type" value="Genomic_DNA"/>
</dbReference>
<feature type="compositionally biased region" description="Acidic residues" evidence="6">
    <location>
        <begin position="544"/>
        <end position="556"/>
    </location>
</feature>
<evidence type="ECO:0000256" key="7">
    <source>
        <dbReference type="SAM" id="Phobius"/>
    </source>
</evidence>
<evidence type="ECO:0000313" key="10">
    <source>
        <dbReference type="Proteomes" id="UP000184301"/>
    </source>
</evidence>
<feature type="region of interest" description="Disordered" evidence="6">
    <location>
        <begin position="540"/>
        <end position="586"/>
    </location>
</feature>
<proteinExistence type="predicted"/>
<evidence type="ECO:0000259" key="8">
    <source>
        <dbReference type="Pfam" id="PF01895"/>
    </source>
</evidence>
<dbReference type="GO" id="GO:0005436">
    <property type="term" value="F:sodium:phosphate symporter activity"/>
    <property type="evidence" value="ECO:0007669"/>
    <property type="project" value="InterPro"/>
</dbReference>
<dbReference type="GO" id="GO:0005886">
    <property type="term" value="C:plasma membrane"/>
    <property type="evidence" value="ECO:0007669"/>
    <property type="project" value="UniProtKB-SubCell"/>
</dbReference>
<evidence type="ECO:0000256" key="4">
    <source>
        <dbReference type="ARBA" id="ARBA00022989"/>
    </source>
</evidence>
<sequence length="586" mass="63954">MGITTIFLLLGGLGLFLFGMKLMSDGLEQVAGAKMRSILEFFTKNRFVGMLVGILFTAIVQSSSATTVMVVSFVNSGLMSLLQAAGVILGANIGTTVTGQLIAFNLSDIAPLFVIVGVVMLMFSKKVNIRKIGGVVLGFGILFMGLSTMSDAMSGLKDSPHMLELLRSLTNPMLAILVGFAITAVLQSSSATVGIVILMANQGLLAFTICPFLILGCNMGSCVSALIASLGGKKDAKRAAWIHFLFNIMGSFVIFIVLMLALTPITDTILRISGGNVGRAVANAHTLIKVLEVVMLFPFMNWIVKLTYVVVPGTDPSPEDQYELKYIGEGTMLTPTTATIDAIHEIEHMAMVAKENLELGMDALCTLDQEKIEQVYEQEAYVNFLNRKITKYLVRINELELPLADAAMTGGLFHVVNDIERIGDHAENLADSAKSRINNDINFSEKAVKQLKDMTVMVSTSLEYAIELFTQKSQEHMQEIIALEDAIDMREKKLQQSHIKRLTKGRCTPEAGMIFSDTVSGLERVADHATNIAFAIYEPSGNELTDDDDDDVEDTPLEQSIREKKLKAKGNKDGREKDSKEKKAKK</sequence>
<dbReference type="PANTHER" id="PTHR10010:SF46">
    <property type="entry name" value="SODIUM-DEPENDENT PHOSPHATE TRANSPORT PROTEIN 2B"/>
    <property type="match status" value="1"/>
</dbReference>
<feature type="compositionally biased region" description="Basic and acidic residues" evidence="6">
    <location>
        <begin position="570"/>
        <end position="586"/>
    </location>
</feature>
<accession>A0A1M6HPS6</accession>
<dbReference type="RefSeq" id="WP_084533862.1">
    <property type="nucleotide sequence ID" value="NZ_FQZY01000005.1"/>
</dbReference>
<dbReference type="STRING" id="1121950.SAMN02745243_00093"/>
<dbReference type="Pfam" id="PF02690">
    <property type="entry name" value="Na_Pi_cotrans"/>
    <property type="match status" value="2"/>
</dbReference>
<feature type="transmembrane region" description="Helical" evidence="7">
    <location>
        <begin position="101"/>
        <end position="123"/>
    </location>
</feature>
<evidence type="ECO:0000256" key="5">
    <source>
        <dbReference type="ARBA" id="ARBA00023136"/>
    </source>
</evidence>
<keyword evidence="3 7" id="KW-0812">Transmembrane</keyword>
<feature type="transmembrane region" description="Helical" evidence="7">
    <location>
        <begin position="174"/>
        <end position="198"/>
    </location>
</feature>
<feature type="transmembrane region" description="Helical" evidence="7">
    <location>
        <begin position="204"/>
        <end position="228"/>
    </location>
</feature>
<keyword evidence="4 7" id="KW-1133">Transmembrane helix</keyword>
<feature type="domain" description="PhoU" evidence="8">
    <location>
        <begin position="451"/>
        <end position="533"/>
    </location>
</feature>
<evidence type="ECO:0000256" key="1">
    <source>
        <dbReference type="ARBA" id="ARBA00004651"/>
    </source>
</evidence>
<feature type="transmembrane region" description="Helical" evidence="7">
    <location>
        <begin position="45"/>
        <end position="62"/>
    </location>
</feature>
<dbReference type="InterPro" id="IPR026022">
    <property type="entry name" value="PhoU_dom"/>
</dbReference>
<feature type="transmembrane region" description="Helical" evidence="7">
    <location>
        <begin position="240"/>
        <end position="262"/>
    </location>
</feature>
<dbReference type="Pfam" id="PF01895">
    <property type="entry name" value="PhoU"/>
    <property type="match status" value="2"/>
</dbReference>
<evidence type="ECO:0000256" key="2">
    <source>
        <dbReference type="ARBA" id="ARBA00022475"/>
    </source>
</evidence>
<reference evidence="9 10" key="1">
    <citation type="submission" date="2016-11" db="EMBL/GenBank/DDBJ databases">
        <authorList>
            <person name="Jaros S."/>
            <person name="Januszkiewicz K."/>
            <person name="Wedrychowicz H."/>
        </authorList>
    </citation>
    <scope>NUCLEOTIDE SEQUENCE [LARGE SCALE GENOMIC DNA]</scope>
    <source>
        <strain evidence="9 10">DSM 15480</strain>
    </source>
</reference>
<organism evidence="9 10">
    <name type="scientific">Hespellia stercorisuis DSM 15480</name>
    <dbReference type="NCBI Taxonomy" id="1121950"/>
    <lineage>
        <taxon>Bacteria</taxon>
        <taxon>Bacillati</taxon>
        <taxon>Bacillota</taxon>
        <taxon>Clostridia</taxon>
        <taxon>Lachnospirales</taxon>
        <taxon>Lachnospiraceae</taxon>
        <taxon>Hespellia</taxon>
    </lineage>
</organism>
<protein>
    <submittedName>
        <fullName evidence="9">Phosphate:Na+ symporter</fullName>
    </submittedName>
</protein>
<keyword evidence="10" id="KW-1185">Reference proteome</keyword>
<dbReference type="InterPro" id="IPR038078">
    <property type="entry name" value="PhoU-like_sf"/>
</dbReference>
<dbReference type="SUPFAM" id="SSF109755">
    <property type="entry name" value="PhoU-like"/>
    <property type="match status" value="1"/>
</dbReference>
<dbReference type="PANTHER" id="PTHR10010">
    <property type="entry name" value="SOLUTE CARRIER FAMILY 34 SODIUM PHOSPHATE , MEMBER 2-RELATED"/>
    <property type="match status" value="1"/>
</dbReference>
<dbReference type="AlphaFoldDB" id="A0A1M6HPS6"/>
<keyword evidence="2" id="KW-1003">Cell membrane</keyword>